<organism evidence="6 7">
    <name type="scientific">Streptococcus agalactiae</name>
    <dbReference type="NCBI Taxonomy" id="1311"/>
    <lineage>
        <taxon>Bacteria</taxon>
        <taxon>Bacillati</taxon>
        <taxon>Bacillota</taxon>
        <taxon>Bacilli</taxon>
        <taxon>Lactobacillales</taxon>
        <taxon>Streptococcaceae</taxon>
        <taxon>Streptococcus</taxon>
    </lineage>
</organism>
<dbReference type="InterPro" id="IPR002901">
    <property type="entry name" value="MGlyc_endo_b_GlcNAc-like_dom"/>
</dbReference>
<dbReference type="PRINTS" id="PR01002">
    <property type="entry name" value="FLGFLGJ"/>
</dbReference>
<evidence type="ECO:0000313" key="6">
    <source>
        <dbReference type="EMBL" id="RDY86655.1"/>
    </source>
</evidence>
<protein>
    <recommendedName>
        <fullName evidence="5">Peptidoglycan hydrolase</fullName>
    </recommendedName>
</protein>
<evidence type="ECO:0000256" key="2">
    <source>
        <dbReference type="ARBA" id="ARBA00022529"/>
    </source>
</evidence>
<dbReference type="InterPro" id="IPR051056">
    <property type="entry name" value="Glycosyl_Hydrolase_73"/>
</dbReference>
<evidence type="ECO:0000313" key="7">
    <source>
        <dbReference type="Proteomes" id="UP000256718"/>
    </source>
</evidence>
<keyword evidence="4" id="KW-0378">Hydrolase</keyword>
<dbReference type="GO" id="GO:0042742">
    <property type="term" value="P:defense response to bacterium"/>
    <property type="evidence" value="ECO:0007669"/>
    <property type="project" value="UniProtKB-KW"/>
</dbReference>
<dbReference type="PROSITE" id="PS51782">
    <property type="entry name" value="LYSM"/>
    <property type="match status" value="1"/>
</dbReference>
<dbReference type="GO" id="GO:0009253">
    <property type="term" value="P:peptidoglycan catabolic process"/>
    <property type="evidence" value="ECO:0007669"/>
    <property type="project" value="InterPro"/>
</dbReference>
<dbReference type="InterPro" id="IPR036779">
    <property type="entry name" value="LysM_dom_sf"/>
</dbReference>
<dbReference type="SMART" id="SM00047">
    <property type="entry name" value="LYZ2"/>
    <property type="match status" value="1"/>
</dbReference>
<dbReference type="SMART" id="SM00257">
    <property type="entry name" value="LysM"/>
    <property type="match status" value="1"/>
</dbReference>
<evidence type="ECO:0000256" key="3">
    <source>
        <dbReference type="ARBA" id="ARBA00022638"/>
    </source>
</evidence>
<dbReference type="GO" id="GO:0004040">
    <property type="term" value="F:amidase activity"/>
    <property type="evidence" value="ECO:0007669"/>
    <property type="project" value="InterPro"/>
</dbReference>
<dbReference type="InterPro" id="IPR002508">
    <property type="entry name" value="MurNAc-LAA_cat"/>
</dbReference>
<dbReference type="Pfam" id="PF01832">
    <property type="entry name" value="Glucosaminidase"/>
    <property type="match status" value="1"/>
</dbReference>
<comment type="similarity">
    <text evidence="1">Belongs to the glycosyl hydrolase 73 family.</text>
</comment>
<proteinExistence type="inferred from homology"/>
<keyword evidence="2" id="KW-0929">Antimicrobial</keyword>
<evidence type="ECO:0000256" key="1">
    <source>
        <dbReference type="ARBA" id="ARBA00010266"/>
    </source>
</evidence>
<dbReference type="Pfam" id="PF01476">
    <property type="entry name" value="LysM"/>
    <property type="match status" value="1"/>
</dbReference>
<dbReference type="RefSeq" id="WP_000143481.1">
    <property type="nucleotide sequence ID" value="NZ_CAXOLC010000001.1"/>
</dbReference>
<name>A0A0H1J9Y0_STRAG</name>
<dbReference type="CDD" id="cd02696">
    <property type="entry name" value="MurNAc-LAA"/>
    <property type="match status" value="1"/>
</dbReference>
<evidence type="ECO:0000256" key="5">
    <source>
        <dbReference type="ARBA" id="ARBA00032108"/>
    </source>
</evidence>
<dbReference type="SUPFAM" id="SSF53187">
    <property type="entry name" value="Zn-dependent exopeptidases"/>
    <property type="match status" value="1"/>
</dbReference>
<dbReference type="CDD" id="cd00118">
    <property type="entry name" value="LysM"/>
    <property type="match status" value="1"/>
</dbReference>
<dbReference type="SMR" id="A0A0H1J9Y0"/>
<dbReference type="GO" id="GO:0031640">
    <property type="term" value="P:killing of cells of another organism"/>
    <property type="evidence" value="ECO:0007669"/>
    <property type="project" value="UniProtKB-KW"/>
</dbReference>
<dbReference type="PANTHER" id="PTHR33308:SF9">
    <property type="entry name" value="PEPTIDOGLYCAN HYDROLASE FLGJ"/>
    <property type="match status" value="1"/>
</dbReference>
<sequence>MTFLSKIKDGCLASWEHGILPSVSAAQAILESGWGESLLAQYPNHNLFGIKASSDWKGKRVDLPTQEYIDGKFVTVEATFRKYDSWEESIKDHALFFSETAWRRSHYQNVLGEEDYKKTCLALQASGYATDPNYGSKLITLIEAHHLNTWDDRILNKKGETTMSKHLVICGHGQGQTGYDPGATNPSLGITEAGKVREFANLMKKYSGNRIDYITDHNVYNYRSIGSLGNGYESITELHFNAFNGQARGSEILIYSGYTADSLDQKLLAILAKRFTNRGFKQVNWLYNANVSASRGYNYRLVEIAFIDNNSDVGIYEANKDSMAREFVQAITGQAQVISPSPNTPQSRVTSYHVGDPVTVQQHATHYQTGQAISSWVKGKTFKVIRVKDVNQSNSKKAYLLEGINSWVLEQDVKGTTNGHSEQTYTVQKGDTLYGIARKFKTSVSELVRLNSIINPSLISVGQKLKLK</sequence>
<dbReference type="Gene3D" id="3.40.630.40">
    <property type="entry name" value="Zn-dependent exopeptidases"/>
    <property type="match status" value="1"/>
</dbReference>
<dbReference type="PANTHER" id="PTHR33308">
    <property type="entry name" value="PEPTIDOGLYCAN HYDROLASE FLGJ"/>
    <property type="match status" value="1"/>
</dbReference>
<dbReference type="EMBL" id="QHGZ01000075">
    <property type="protein sequence ID" value="RDY86655.1"/>
    <property type="molecule type" value="Genomic_DNA"/>
</dbReference>
<dbReference type="Pfam" id="PF01520">
    <property type="entry name" value="Amidase_3"/>
    <property type="match status" value="1"/>
</dbReference>
<dbReference type="AlphaFoldDB" id="A0A0H1J9Y0"/>
<gene>
    <name evidence="6" type="ORF">C4618_02705</name>
</gene>
<dbReference type="InterPro" id="IPR018392">
    <property type="entry name" value="LysM"/>
</dbReference>
<dbReference type="GO" id="GO:0008745">
    <property type="term" value="F:N-acetylmuramoyl-L-alanine amidase activity"/>
    <property type="evidence" value="ECO:0007669"/>
    <property type="project" value="InterPro"/>
</dbReference>
<dbReference type="SUPFAM" id="SSF54106">
    <property type="entry name" value="LysM domain"/>
    <property type="match status" value="1"/>
</dbReference>
<dbReference type="Proteomes" id="UP000256718">
    <property type="component" value="Unassembled WGS sequence"/>
</dbReference>
<evidence type="ECO:0000256" key="4">
    <source>
        <dbReference type="ARBA" id="ARBA00022801"/>
    </source>
</evidence>
<keyword evidence="3" id="KW-0081">Bacteriolytic enzyme</keyword>
<dbReference type="Gene3D" id="4.10.80.30">
    <property type="entry name" value="DNA polymerase, domain 6"/>
    <property type="match status" value="1"/>
</dbReference>
<dbReference type="Gene3D" id="3.10.350.10">
    <property type="entry name" value="LysM domain"/>
    <property type="match status" value="1"/>
</dbReference>
<dbReference type="Gene3D" id="1.10.530.10">
    <property type="match status" value="1"/>
</dbReference>
<accession>A0A0H1J9Y0</accession>
<reference evidence="6 7" key="1">
    <citation type="journal article" date="2018" name="Emerg. Microbes Infect.">
        <title>Phenotypic and molecular analysis of nontypeable Group B streptococci: identification of cps2a and hybrid cps2a/cps5 Group B streptococcal capsule gene clusters.</title>
        <authorList>
            <person name="Alhhazmi A."/>
            <person name="Tyrrell G.J."/>
        </authorList>
    </citation>
    <scope>NUCLEOTIDE SEQUENCE [LARGE SCALE GENOMIC DNA]</scope>
    <source>
        <strain evidence="6 7">PLGBS17</strain>
    </source>
</reference>
<comment type="caution">
    <text evidence="6">The sequence shown here is derived from an EMBL/GenBank/DDBJ whole genome shotgun (WGS) entry which is preliminary data.</text>
</comment>